<protein>
    <submittedName>
        <fullName evidence="1">Uncharacterized protein</fullName>
    </submittedName>
</protein>
<sequence>MARKRKVMNAMELEKWLLSKGAVPVSEEMKKKPWYNAAIELPSCFSKEEKAAISNKKINRKQINKKSDPI</sequence>
<evidence type="ECO:0000313" key="2">
    <source>
        <dbReference type="Proteomes" id="UP000772181"/>
    </source>
</evidence>
<reference evidence="1" key="1">
    <citation type="submission" date="2020-07" db="EMBL/GenBank/DDBJ databases">
        <title>Huge and variable diversity of episymbiotic CPR bacteria and DPANN archaea in groundwater ecosystems.</title>
        <authorList>
            <person name="He C.Y."/>
            <person name="Keren R."/>
            <person name="Whittaker M."/>
            <person name="Farag I.F."/>
            <person name="Doudna J."/>
            <person name="Cate J.H.D."/>
            <person name="Banfield J.F."/>
        </authorList>
    </citation>
    <scope>NUCLEOTIDE SEQUENCE</scope>
    <source>
        <strain evidence="1">NC_groundwater_1482_Ag_S-0.65um_47_24</strain>
    </source>
</reference>
<evidence type="ECO:0000313" key="1">
    <source>
        <dbReference type="EMBL" id="MBI4596456.1"/>
    </source>
</evidence>
<comment type="caution">
    <text evidence="1">The sequence shown here is derived from an EMBL/GenBank/DDBJ whole genome shotgun (WGS) entry which is preliminary data.</text>
</comment>
<proteinExistence type="predicted"/>
<organism evidence="1 2">
    <name type="scientific">Tectimicrobiota bacterium</name>
    <dbReference type="NCBI Taxonomy" id="2528274"/>
    <lineage>
        <taxon>Bacteria</taxon>
        <taxon>Pseudomonadati</taxon>
        <taxon>Nitrospinota/Tectimicrobiota group</taxon>
        <taxon>Candidatus Tectimicrobiota</taxon>
    </lineage>
</organism>
<name>A0A933GN27_UNCTE</name>
<dbReference type="Proteomes" id="UP000772181">
    <property type="component" value="Unassembled WGS sequence"/>
</dbReference>
<dbReference type="EMBL" id="JACQWF010000385">
    <property type="protein sequence ID" value="MBI4596456.1"/>
    <property type="molecule type" value="Genomic_DNA"/>
</dbReference>
<dbReference type="AlphaFoldDB" id="A0A933GN27"/>
<gene>
    <name evidence="1" type="ORF">HY730_08795</name>
</gene>
<accession>A0A933GN27</accession>